<accession>A0ACC2VIC3</accession>
<name>A0ACC2VIC3_9TREE</name>
<sequence>MTRQALPATLANNRTLDILAKAEAGGYGVPAMTCYDALAAIALVRAAEKAKSPAILQLFPVTMLHLDHATTEEDIDTALTFAERGTAFDSIMVDASHADTDEENLEECRRHTARATKAGVAVEVELGRLEGGEAGLRVVSDAQLTNDSKAEMFMCESGATLLAPSIGNLHGRYINPPNFDLKLLSRLHAICKKNDHYIALHGTDELPDQLWIDCVKAGARKFNINSWARDPTMARIKDGLEKDEPLPDIYEAATEVYGSVCDKFFDLLGSRGKA</sequence>
<comment type="caution">
    <text evidence="1">The sequence shown here is derived from an EMBL/GenBank/DDBJ whole genome shotgun (WGS) entry which is preliminary data.</text>
</comment>
<evidence type="ECO:0000313" key="1">
    <source>
        <dbReference type="EMBL" id="KAJ9098823.1"/>
    </source>
</evidence>
<keyword evidence="2" id="KW-1185">Reference proteome</keyword>
<proteinExistence type="predicted"/>
<protein>
    <submittedName>
        <fullName evidence="1">Uncharacterized protein</fullName>
    </submittedName>
</protein>
<dbReference type="Proteomes" id="UP001230649">
    <property type="component" value="Unassembled WGS sequence"/>
</dbReference>
<dbReference type="EMBL" id="JASBWS010000090">
    <property type="protein sequence ID" value="KAJ9098823.1"/>
    <property type="molecule type" value="Genomic_DNA"/>
</dbReference>
<evidence type="ECO:0000313" key="2">
    <source>
        <dbReference type="Proteomes" id="UP001230649"/>
    </source>
</evidence>
<reference evidence="1" key="1">
    <citation type="submission" date="2023-04" db="EMBL/GenBank/DDBJ databases">
        <title>Draft Genome sequencing of Naganishia species isolated from polar environments using Oxford Nanopore Technology.</title>
        <authorList>
            <person name="Leo P."/>
            <person name="Venkateswaran K."/>
        </authorList>
    </citation>
    <scope>NUCLEOTIDE SEQUENCE</scope>
    <source>
        <strain evidence="1">MNA-CCFEE 5262</strain>
    </source>
</reference>
<gene>
    <name evidence="1" type="ORF">QFC20_005876</name>
</gene>
<organism evidence="1 2">
    <name type="scientific">Naganishia adeliensis</name>
    <dbReference type="NCBI Taxonomy" id="92952"/>
    <lineage>
        <taxon>Eukaryota</taxon>
        <taxon>Fungi</taxon>
        <taxon>Dikarya</taxon>
        <taxon>Basidiomycota</taxon>
        <taxon>Agaricomycotina</taxon>
        <taxon>Tremellomycetes</taxon>
        <taxon>Filobasidiales</taxon>
        <taxon>Filobasidiaceae</taxon>
        <taxon>Naganishia</taxon>
    </lineage>
</organism>